<dbReference type="InterPro" id="IPR001789">
    <property type="entry name" value="Sig_transdc_resp-reg_receiver"/>
</dbReference>
<dbReference type="AlphaFoldDB" id="A0A640TF12"/>
<dbReference type="PROSITE" id="PS50110">
    <property type="entry name" value="RESPONSE_REGULATORY"/>
    <property type="match status" value="1"/>
</dbReference>
<evidence type="ECO:0000313" key="3">
    <source>
        <dbReference type="EMBL" id="GFE21622.1"/>
    </source>
</evidence>
<protein>
    <recommendedName>
        <fullName evidence="2">Response regulatory domain-containing protein</fullName>
    </recommendedName>
</protein>
<comment type="caution">
    <text evidence="1">Lacks conserved residue(s) required for the propagation of feature annotation.</text>
</comment>
<dbReference type="InterPro" id="IPR011006">
    <property type="entry name" value="CheY-like_superfamily"/>
</dbReference>
<evidence type="ECO:0000313" key="4">
    <source>
        <dbReference type="Proteomes" id="UP000429552"/>
    </source>
</evidence>
<gene>
    <name evidence="3" type="ORF">Sliba_20750</name>
</gene>
<dbReference type="Gene3D" id="3.40.50.2300">
    <property type="match status" value="1"/>
</dbReference>
<organism evidence="3 4">
    <name type="scientific">Streptomyces nigrescens</name>
    <dbReference type="NCBI Taxonomy" id="1920"/>
    <lineage>
        <taxon>Bacteria</taxon>
        <taxon>Bacillati</taxon>
        <taxon>Actinomycetota</taxon>
        <taxon>Actinomycetes</taxon>
        <taxon>Kitasatosporales</taxon>
        <taxon>Streptomycetaceae</taxon>
        <taxon>Streptomyces</taxon>
    </lineage>
</organism>
<accession>A0A640TF12</accession>
<evidence type="ECO:0000259" key="2">
    <source>
        <dbReference type="PROSITE" id="PS50110"/>
    </source>
</evidence>
<evidence type="ECO:0000256" key="1">
    <source>
        <dbReference type="PROSITE-ProRule" id="PRU00169"/>
    </source>
</evidence>
<dbReference type="SUPFAM" id="SSF52172">
    <property type="entry name" value="CheY-like"/>
    <property type="match status" value="1"/>
</dbReference>
<proteinExistence type="predicted"/>
<sequence length="72" mass="7436">MPACLPALQAGARGYLTKDADGDELVRAIDDVLSGEAGLRPGSSKAGLRGRAQAIHYVCRHGLAQPPGQPIT</sequence>
<dbReference type="GO" id="GO:0000160">
    <property type="term" value="P:phosphorelay signal transduction system"/>
    <property type="evidence" value="ECO:0007669"/>
    <property type="project" value="InterPro"/>
</dbReference>
<feature type="domain" description="Response regulatory" evidence="2">
    <location>
        <begin position="1"/>
        <end position="33"/>
    </location>
</feature>
<name>A0A640TF12_STRNI</name>
<dbReference type="Proteomes" id="UP000429552">
    <property type="component" value="Unassembled WGS sequence"/>
</dbReference>
<comment type="caution">
    <text evidence="3">The sequence shown here is derived from an EMBL/GenBank/DDBJ whole genome shotgun (WGS) entry which is preliminary data.</text>
</comment>
<reference evidence="3 4" key="1">
    <citation type="submission" date="2019-12" db="EMBL/GenBank/DDBJ databases">
        <title>Whole genome shotgun sequence of Streptomyces libani subsp. libani NBRC 13452.</title>
        <authorList>
            <person name="Ichikawa N."/>
            <person name="Kimura A."/>
            <person name="Kitahashi Y."/>
            <person name="Komaki H."/>
            <person name="Tamura T."/>
        </authorList>
    </citation>
    <scope>NUCLEOTIDE SEQUENCE [LARGE SCALE GENOMIC DNA]</scope>
    <source>
        <strain evidence="3 4">NBRC 13452</strain>
    </source>
</reference>
<dbReference type="EMBL" id="BLIP01000001">
    <property type="protein sequence ID" value="GFE21622.1"/>
    <property type="molecule type" value="Genomic_DNA"/>
</dbReference>